<dbReference type="PANTHER" id="PTHR10625">
    <property type="entry name" value="HISTONE DEACETYLASE HDAC1-RELATED"/>
    <property type="match status" value="1"/>
</dbReference>
<proteinExistence type="inferred from homology"/>
<dbReference type="PANTHER" id="PTHR10625:SF31">
    <property type="entry name" value="HISTONE DEACETYLASE DOMAIN-CONTAINING PROTEIN"/>
    <property type="match status" value="1"/>
</dbReference>
<evidence type="ECO:0000256" key="1">
    <source>
        <dbReference type="ARBA" id="ARBA00005947"/>
    </source>
</evidence>
<organism evidence="3 4">
    <name type="scientific">Pseudomonas hunanensis</name>
    <dbReference type="NCBI Taxonomy" id="1247546"/>
    <lineage>
        <taxon>Bacteria</taxon>
        <taxon>Pseudomonadati</taxon>
        <taxon>Pseudomonadota</taxon>
        <taxon>Gammaproteobacteria</taxon>
        <taxon>Pseudomonadales</taxon>
        <taxon>Pseudomonadaceae</taxon>
        <taxon>Pseudomonas</taxon>
    </lineage>
</organism>
<accession>A0ABD6N3P8</accession>
<dbReference type="InterPro" id="IPR023801">
    <property type="entry name" value="His_deacetylse_dom"/>
</dbReference>
<sequence length="371" mass="40778">MSRKTGMVWNERFMWHYQGRYAGILPADFPLQPGFHHEHPETKRRLKNLLDVSEMTEKLVSIKARPISRHELLRVHTPGYLDQLEADNLLPAATAGFDAPFTKGSVDIAKLAAGGCLEAVDAIFSGKVDNAYALVRPIGHHAEPDEGKGFCLYSNASLAARHAQQVHGVRRVALIDLDVHHGNGAERTFYGDASVLTISLHQDQWFPPDSGFLADNGEGEGEGYNINIPLPAGCGFGAYKDAFERVVLPALERFQPEFVIIPCGYDAGAQDPLGRMILHGGAFRWFTARLREVAERHARGRLLVTHEGGYNPSTVAFMGLAVFEELSGIDSGVADPHEAIFANMQGHDLLEHQRHLIDAAVELVGRVGRPE</sequence>
<dbReference type="InterPro" id="IPR023696">
    <property type="entry name" value="Ureohydrolase_dom_sf"/>
</dbReference>
<dbReference type="CDD" id="cd09996">
    <property type="entry name" value="HDAC_classII_1"/>
    <property type="match status" value="1"/>
</dbReference>
<dbReference type="EMBL" id="QJRE01000113">
    <property type="protein sequence ID" value="NWL47413.1"/>
    <property type="molecule type" value="Genomic_DNA"/>
</dbReference>
<dbReference type="InterPro" id="IPR037138">
    <property type="entry name" value="His_deacetylse_dom_sf"/>
</dbReference>
<dbReference type="InterPro" id="IPR000286">
    <property type="entry name" value="HDACs"/>
</dbReference>
<evidence type="ECO:0000313" key="4">
    <source>
        <dbReference type="Proteomes" id="UP000704738"/>
    </source>
</evidence>
<dbReference type="Gene3D" id="3.40.800.20">
    <property type="entry name" value="Histone deacetylase domain"/>
    <property type="match status" value="1"/>
</dbReference>
<comment type="similarity">
    <text evidence="1">Belongs to the histone deacetylase family.</text>
</comment>
<dbReference type="PRINTS" id="PR01270">
    <property type="entry name" value="HDASUPER"/>
</dbReference>
<dbReference type="AlphaFoldDB" id="A0ABD6N3P8"/>
<name>A0ABD6N3P8_9PSED</name>
<evidence type="ECO:0000259" key="2">
    <source>
        <dbReference type="Pfam" id="PF00850"/>
    </source>
</evidence>
<evidence type="ECO:0000313" key="3">
    <source>
        <dbReference type="EMBL" id="NWL47413.1"/>
    </source>
</evidence>
<dbReference type="SUPFAM" id="SSF52768">
    <property type="entry name" value="Arginase/deacetylase"/>
    <property type="match status" value="1"/>
</dbReference>
<dbReference type="Pfam" id="PF00850">
    <property type="entry name" value="Hist_deacetyl"/>
    <property type="match status" value="1"/>
</dbReference>
<dbReference type="RefSeq" id="WP_179053089.1">
    <property type="nucleotide sequence ID" value="NZ_QJRE01000113.1"/>
</dbReference>
<gene>
    <name evidence="3" type="ORF">DM819_16540</name>
</gene>
<reference evidence="3 4" key="1">
    <citation type="submission" date="2018-06" db="EMBL/GenBank/DDBJ databases">
        <title>Bacteria isolated from soil of Wuhan.</title>
        <authorList>
            <person name="Xiang W."/>
            <person name="Huang C."/>
        </authorList>
    </citation>
    <scope>NUCLEOTIDE SEQUENCE [LARGE SCALE GENOMIC DNA]</scope>
    <source>
        <strain evidence="4">xwS4</strain>
    </source>
</reference>
<comment type="caution">
    <text evidence="3">The sequence shown here is derived from an EMBL/GenBank/DDBJ whole genome shotgun (WGS) entry which is preliminary data.</text>
</comment>
<dbReference type="Proteomes" id="UP000704738">
    <property type="component" value="Unassembled WGS sequence"/>
</dbReference>
<protein>
    <submittedName>
        <fullName evidence="3">Class II histone deacetylase</fullName>
    </submittedName>
</protein>
<feature type="domain" description="Histone deacetylase" evidence="2">
    <location>
        <begin position="39"/>
        <end position="320"/>
    </location>
</feature>